<name>A0ABR4EUF6_9PEZI</name>
<keyword evidence="3" id="KW-1185">Reference proteome</keyword>
<accession>A0ABR4EUF6</accession>
<evidence type="ECO:0008006" key="4">
    <source>
        <dbReference type="Google" id="ProtNLM"/>
    </source>
</evidence>
<dbReference type="Proteomes" id="UP001600888">
    <property type="component" value="Unassembled WGS sequence"/>
</dbReference>
<gene>
    <name evidence="2" type="ORF">FJTKL_07317</name>
</gene>
<evidence type="ECO:0000313" key="2">
    <source>
        <dbReference type="EMBL" id="KAL2286081.1"/>
    </source>
</evidence>
<feature type="region of interest" description="Disordered" evidence="1">
    <location>
        <begin position="195"/>
        <end position="250"/>
    </location>
</feature>
<protein>
    <recommendedName>
        <fullName evidence="4">C2H2-type domain-containing protein</fullName>
    </recommendedName>
</protein>
<proteinExistence type="predicted"/>
<reference evidence="2 3" key="1">
    <citation type="submission" date="2024-03" db="EMBL/GenBank/DDBJ databases">
        <title>A high-quality draft genome sequence of Diaporthe vaccinii, a causative agent of upright dieback and viscid rot disease in cranberry plants.</title>
        <authorList>
            <person name="Sarrasin M."/>
            <person name="Lang B.F."/>
            <person name="Burger G."/>
        </authorList>
    </citation>
    <scope>NUCLEOTIDE SEQUENCE [LARGE SCALE GENOMIC DNA]</scope>
    <source>
        <strain evidence="2 3">IS7</strain>
    </source>
</reference>
<organism evidence="2 3">
    <name type="scientific">Diaporthe vaccinii</name>
    <dbReference type="NCBI Taxonomy" id="105482"/>
    <lineage>
        <taxon>Eukaryota</taxon>
        <taxon>Fungi</taxon>
        <taxon>Dikarya</taxon>
        <taxon>Ascomycota</taxon>
        <taxon>Pezizomycotina</taxon>
        <taxon>Sordariomycetes</taxon>
        <taxon>Sordariomycetidae</taxon>
        <taxon>Diaporthales</taxon>
        <taxon>Diaporthaceae</taxon>
        <taxon>Diaporthe</taxon>
        <taxon>Diaporthe eres species complex</taxon>
    </lineage>
</organism>
<comment type="caution">
    <text evidence="2">The sequence shown here is derived from an EMBL/GenBank/DDBJ whole genome shotgun (WGS) entry which is preliminary data.</text>
</comment>
<feature type="compositionally biased region" description="Polar residues" evidence="1">
    <location>
        <begin position="212"/>
        <end position="243"/>
    </location>
</feature>
<dbReference type="EMBL" id="JBAWTH010000026">
    <property type="protein sequence ID" value="KAL2286081.1"/>
    <property type="molecule type" value="Genomic_DNA"/>
</dbReference>
<sequence length="358" mass="39484">MAPARDNTVVVNEIWDDLTEDLKRSVCDSLATYSGPNVHGKFNELSIEATRQMFTMKFKSQMTTTAKRKRDDGEVIEPLRVLEKKPKVSEATAPLQSAGVDIVSPQIPFAWPAFRQSPIIFGRPTLSSALSDKLPTVTPPPTAAAFTAATNIPKTFSSFLQVPKRFPFAQFATAQPGKLVQKEPECDEQFTFADRRASHPPPTAGMGAPHQHSPTAQNASSNQPPPVSSTKPSQGTHGWQPMSTIHKPPFTGVDMSSLKVPANSNVSVTMNFFHAPSVLHQNMDSGAPRKLKCIQCKELYMEAQNTAMECRRHTGRCVDVDDEKFDHHNVPVGAHQVWDCCRRMVQSRGCYPCNHYAG</sequence>
<evidence type="ECO:0000313" key="3">
    <source>
        <dbReference type="Proteomes" id="UP001600888"/>
    </source>
</evidence>
<evidence type="ECO:0000256" key="1">
    <source>
        <dbReference type="SAM" id="MobiDB-lite"/>
    </source>
</evidence>